<organism evidence="8 9">
    <name type="scientific">Viridothelium virens</name>
    <name type="common">Speckled blister lichen</name>
    <name type="synonym">Trypethelium virens</name>
    <dbReference type="NCBI Taxonomy" id="1048519"/>
    <lineage>
        <taxon>Eukaryota</taxon>
        <taxon>Fungi</taxon>
        <taxon>Dikarya</taxon>
        <taxon>Ascomycota</taxon>
        <taxon>Pezizomycotina</taxon>
        <taxon>Dothideomycetes</taxon>
        <taxon>Dothideomycetes incertae sedis</taxon>
        <taxon>Trypetheliales</taxon>
        <taxon>Trypetheliaceae</taxon>
        <taxon>Viridothelium</taxon>
    </lineage>
</organism>
<comment type="subcellular location">
    <subcellularLocation>
        <location evidence="1">Nucleus</location>
    </subcellularLocation>
</comment>
<dbReference type="PANTHER" id="PTHR12228:SF0">
    <property type="entry name" value="TATA-BOX BINDING PROTEIN ASSOCIATED FACTOR 7"/>
    <property type="match status" value="1"/>
</dbReference>
<reference evidence="8" key="1">
    <citation type="journal article" date="2020" name="Stud. Mycol.">
        <title>101 Dothideomycetes genomes: a test case for predicting lifestyles and emergence of pathogens.</title>
        <authorList>
            <person name="Haridas S."/>
            <person name="Albert R."/>
            <person name="Binder M."/>
            <person name="Bloem J."/>
            <person name="Labutti K."/>
            <person name="Salamov A."/>
            <person name="Andreopoulos B."/>
            <person name="Baker S."/>
            <person name="Barry K."/>
            <person name="Bills G."/>
            <person name="Bluhm B."/>
            <person name="Cannon C."/>
            <person name="Castanera R."/>
            <person name="Culley D."/>
            <person name="Daum C."/>
            <person name="Ezra D."/>
            <person name="Gonzalez J."/>
            <person name="Henrissat B."/>
            <person name="Kuo A."/>
            <person name="Liang C."/>
            <person name="Lipzen A."/>
            <person name="Lutzoni F."/>
            <person name="Magnuson J."/>
            <person name="Mondo S."/>
            <person name="Nolan M."/>
            <person name="Ohm R."/>
            <person name="Pangilinan J."/>
            <person name="Park H.-J."/>
            <person name="Ramirez L."/>
            <person name="Alfaro M."/>
            <person name="Sun H."/>
            <person name="Tritt A."/>
            <person name="Yoshinaga Y."/>
            <person name="Zwiers L.-H."/>
            <person name="Turgeon B."/>
            <person name="Goodwin S."/>
            <person name="Spatafora J."/>
            <person name="Crous P."/>
            <person name="Grigoriev I."/>
        </authorList>
    </citation>
    <scope>NUCLEOTIDE SEQUENCE</scope>
    <source>
        <strain evidence="8">Tuck. ex Michener</strain>
    </source>
</reference>
<evidence type="ECO:0000313" key="9">
    <source>
        <dbReference type="Proteomes" id="UP000800092"/>
    </source>
</evidence>
<feature type="region of interest" description="Disordered" evidence="6">
    <location>
        <begin position="406"/>
        <end position="484"/>
    </location>
</feature>
<name>A0A6A6H374_VIRVR</name>
<dbReference type="EMBL" id="ML991817">
    <property type="protein sequence ID" value="KAF2232311.1"/>
    <property type="molecule type" value="Genomic_DNA"/>
</dbReference>
<dbReference type="AlphaFoldDB" id="A0A6A6H374"/>
<dbReference type="CDD" id="cd08047">
    <property type="entry name" value="TAF7"/>
    <property type="match status" value="1"/>
</dbReference>
<feature type="compositionally biased region" description="Low complexity" evidence="6">
    <location>
        <begin position="39"/>
        <end position="60"/>
    </location>
</feature>
<feature type="compositionally biased region" description="Acidic residues" evidence="6">
    <location>
        <begin position="444"/>
        <end position="469"/>
    </location>
</feature>
<feature type="region of interest" description="Disordered" evidence="6">
    <location>
        <begin position="1"/>
        <end position="168"/>
    </location>
</feature>
<keyword evidence="5" id="KW-0539">Nucleus</keyword>
<dbReference type="OrthoDB" id="153872at2759"/>
<dbReference type="Pfam" id="PF04658">
    <property type="entry name" value="TAFII55_N"/>
    <property type="match status" value="1"/>
</dbReference>
<sequence>MSSKPPGMKLKINTGPSAVPTPPTPDPNPTPSLKFKLKSSTAPTPTAESAAATGSATTPAPERKKRKYTRKDPNAAAGSAAKGPKKRARDEDDESPAAKRIAKGPGRKKAAATSDGFAIPPILTSRPSLPKIKIKAKQEPQTPAITPRVRVKHSGQPPPRPPGVGYDSEASDVEIDPAIESQFILRMAPGEDCDYLRKAIEEKKLGLKQSEGGADVSLRFLDREGRRSVVTIKGKHYAASMVDLPCVIESMKSWDRRGWWKSADICQMLLVLGPVPNEEAAKAVQLPKEVDQTTWQYAHGLTPPMHWVRKRRFRKRVSYRTIEAVEDEVERLLEKDRSATANGGKSDYNWLDLNAGRESGETSEAEDGGEENYYEGEQDQAEGNDYFGEGEDQDIADLEAEMEDALGGDGDQLADPDQPIPSTDAAITPSSAEPTGPAATQEASEADDTGDDDDESDGNDAVDEMDEEALAQQQEVAQQREEIADLEREVQNAIAQMNAQTNPLLRQRLKLKVDTLQNDLNLKRGMAGEESDS</sequence>
<feature type="domain" description="TAFII55 protein conserved region" evidence="7">
    <location>
        <begin position="179"/>
        <end position="341"/>
    </location>
</feature>
<keyword evidence="3" id="KW-0805">Transcription regulation</keyword>
<proteinExistence type="inferred from homology"/>
<evidence type="ECO:0000256" key="5">
    <source>
        <dbReference type="ARBA" id="ARBA00023242"/>
    </source>
</evidence>
<dbReference type="InterPro" id="IPR037817">
    <property type="entry name" value="TAF7"/>
</dbReference>
<evidence type="ECO:0000256" key="6">
    <source>
        <dbReference type="SAM" id="MobiDB-lite"/>
    </source>
</evidence>
<protein>
    <recommendedName>
        <fullName evidence="7">TAFII55 protein conserved region domain-containing protein</fullName>
    </recommendedName>
</protein>
<dbReference type="SMART" id="SM01370">
    <property type="entry name" value="TAFII55_N"/>
    <property type="match status" value="1"/>
</dbReference>
<evidence type="ECO:0000313" key="8">
    <source>
        <dbReference type="EMBL" id="KAF2232311.1"/>
    </source>
</evidence>
<dbReference type="GO" id="GO:0016251">
    <property type="term" value="F:RNA polymerase II general transcription initiation factor activity"/>
    <property type="evidence" value="ECO:0007669"/>
    <property type="project" value="TreeGrafter"/>
</dbReference>
<dbReference type="GO" id="GO:0051123">
    <property type="term" value="P:RNA polymerase II preinitiation complex assembly"/>
    <property type="evidence" value="ECO:0007669"/>
    <property type="project" value="TreeGrafter"/>
</dbReference>
<dbReference type="PANTHER" id="PTHR12228">
    <property type="entry name" value="TRANSCRIPTION INITIATION FACTOR TFIID 55 KD SUBUNIT-RELATED"/>
    <property type="match status" value="1"/>
</dbReference>
<dbReference type="GO" id="GO:0005669">
    <property type="term" value="C:transcription factor TFIID complex"/>
    <property type="evidence" value="ECO:0007669"/>
    <property type="project" value="InterPro"/>
</dbReference>
<keyword evidence="4" id="KW-0804">Transcription</keyword>
<feature type="compositionally biased region" description="Basic residues" evidence="6">
    <location>
        <begin position="100"/>
        <end position="110"/>
    </location>
</feature>
<evidence type="ECO:0000256" key="1">
    <source>
        <dbReference type="ARBA" id="ARBA00004123"/>
    </source>
</evidence>
<dbReference type="InterPro" id="IPR006751">
    <property type="entry name" value="TAFII55_prot_cons_reg"/>
</dbReference>
<evidence type="ECO:0000259" key="7">
    <source>
        <dbReference type="SMART" id="SM01370"/>
    </source>
</evidence>
<dbReference type="Proteomes" id="UP000800092">
    <property type="component" value="Unassembled WGS sequence"/>
</dbReference>
<comment type="similarity">
    <text evidence="2">Belongs to the TAF7 family.</text>
</comment>
<feature type="compositionally biased region" description="Pro residues" evidence="6">
    <location>
        <begin position="19"/>
        <end position="30"/>
    </location>
</feature>
<keyword evidence="9" id="KW-1185">Reference proteome</keyword>
<gene>
    <name evidence="8" type="ORF">EV356DRAFT_505504</name>
</gene>
<evidence type="ECO:0000256" key="3">
    <source>
        <dbReference type="ARBA" id="ARBA00023015"/>
    </source>
</evidence>
<accession>A0A6A6H374</accession>
<evidence type="ECO:0000256" key="4">
    <source>
        <dbReference type="ARBA" id="ARBA00023163"/>
    </source>
</evidence>
<evidence type="ECO:0000256" key="2">
    <source>
        <dbReference type="ARBA" id="ARBA00009368"/>
    </source>
</evidence>